<dbReference type="Gene3D" id="2.30.130.40">
    <property type="entry name" value="LON domain-like"/>
    <property type="match status" value="1"/>
</dbReference>
<comment type="catalytic activity">
    <reaction evidence="9 10 11">
        <text>Hydrolysis of proteins in presence of ATP.</text>
        <dbReference type="EC" id="3.4.21.53"/>
    </reaction>
</comment>
<evidence type="ECO:0000256" key="9">
    <source>
        <dbReference type="HAMAP-Rule" id="MF_01973"/>
    </source>
</evidence>
<reference evidence="16" key="1">
    <citation type="journal article" date="2019" name="Int. J. Syst. Evol. Microbiol.">
        <title>The Global Catalogue of Microorganisms (GCM) 10K type strain sequencing project: providing services to taxonomists for standard genome sequencing and annotation.</title>
        <authorList>
            <consortium name="The Broad Institute Genomics Platform"/>
            <consortium name="The Broad Institute Genome Sequencing Center for Infectious Disease"/>
            <person name="Wu L."/>
            <person name="Ma J."/>
        </authorList>
    </citation>
    <scope>NUCLEOTIDE SEQUENCE [LARGE SCALE GENOMIC DNA]</scope>
    <source>
        <strain evidence="16">KCTC 42447</strain>
    </source>
</reference>
<dbReference type="InterPro" id="IPR004815">
    <property type="entry name" value="Lon_bac/euk-typ"/>
</dbReference>
<comment type="caution">
    <text evidence="15">The sequence shown here is derived from an EMBL/GenBank/DDBJ whole genome shotgun (WGS) entry which is preliminary data.</text>
</comment>
<dbReference type="PIRSF" id="PIRSF001174">
    <property type="entry name" value="Lon_proteas"/>
    <property type="match status" value="1"/>
</dbReference>
<evidence type="ECO:0000256" key="8">
    <source>
        <dbReference type="ARBA" id="ARBA00023016"/>
    </source>
</evidence>
<evidence type="ECO:0000313" key="16">
    <source>
        <dbReference type="Proteomes" id="UP001595630"/>
    </source>
</evidence>
<dbReference type="PRINTS" id="PR00830">
    <property type="entry name" value="ENDOLAPTASE"/>
</dbReference>
<accession>A0ABV7T8D6</accession>
<sequence>MSDQDMSDIVDEVTEKAGSLVLPDHTLPDKLYIIPVHNRPFFPAQVLPVIVEEDPWADTLERVAKTPHQRVALFFMDPPADDAESFDLAALPVHGTMARIHHATRENGKLQFVAQGMARVRISGWLRRKPPYLVEVEYPKPEEDPRDEVKAYGMALINAIKELLPLNPLYSEELKNYLNRFSPHDPSPLADFAAALTTAPGAELQEVLDTVPILKRMEKVLPLLRKEVEVARLQKELSAEVNRKIGERQREFFLKEQLKIIQRELGITKDDKSADADEFRARLKGKTVPEPAQKRIDEELNKLSILETGSPEYAVTRNYLDWATSIPWGVYGKDKIDLKRARKVLDKHHAGLDDIKNRILEFLAVGAFKGEIAGSIVLLVGPPGVGKTSVGKSIAESLGRPFCRFSVGGMRDEAEIKGHRRTYIGALPGKLVQALKDVEVMNPVIMLDEIDKLGASHQGDPASALLETLDPEQNVEFLDHYLDLRLDLSKVLFVCTANTMDSIPGPLLDRMEVIRLSGYIAEEKLAIAKRHLWPKLLTKTGVPRERLSISDSAMKAVIEGYAREAGVRQLEKQLGKLVRKAVVQLLEDGEKTVRVSAKDLEGYLGKPVFRTEQVLQGVGVITGLAWTSMGGATLPIEATRIHTLNRGFKLTGKLGDVMKESAEIAYSYVSSHLKEFKGDPEFFDEAFVHLHVPEGATPKDGPSAGITMASALLSLARSQPAKKGVAMTGELTLTGQVLPIGGVREKVIAARRQKIGELILPEANRGDFEELPDYLKEGLTVHFARRFADVAKVLF</sequence>
<dbReference type="InterPro" id="IPR015947">
    <property type="entry name" value="PUA-like_sf"/>
</dbReference>
<evidence type="ECO:0000256" key="5">
    <source>
        <dbReference type="ARBA" id="ARBA00022801"/>
    </source>
</evidence>
<dbReference type="Proteomes" id="UP001595630">
    <property type="component" value="Unassembled WGS sequence"/>
</dbReference>
<dbReference type="PROSITE" id="PS51787">
    <property type="entry name" value="LON_N"/>
    <property type="match status" value="1"/>
</dbReference>
<organism evidence="15 16">
    <name type="scientific">Stutzerimonas tarimensis</name>
    <dbReference type="NCBI Taxonomy" id="1507735"/>
    <lineage>
        <taxon>Bacteria</taxon>
        <taxon>Pseudomonadati</taxon>
        <taxon>Pseudomonadota</taxon>
        <taxon>Gammaproteobacteria</taxon>
        <taxon>Pseudomonadales</taxon>
        <taxon>Pseudomonadaceae</taxon>
        <taxon>Stutzerimonas</taxon>
    </lineage>
</organism>
<dbReference type="EMBL" id="JBHRXZ010000024">
    <property type="protein sequence ID" value="MFC3609139.1"/>
    <property type="molecule type" value="Genomic_DNA"/>
</dbReference>
<evidence type="ECO:0000256" key="12">
    <source>
        <dbReference type="RuleBase" id="RU000591"/>
    </source>
</evidence>
<dbReference type="InterPro" id="IPR003111">
    <property type="entry name" value="Lon_prtase_N"/>
</dbReference>
<dbReference type="NCBIfam" id="TIGR00763">
    <property type="entry name" value="lon"/>
    <property type="match status" value="1"/>
</dbReference>
<dbReference type="Gene3D" id="3.30.230.10">
    <property type="match status" value="1"/>
</dbReference>
<evidence type="ECO:0000256" key="7">
    <source>
        <dbReference type="ARBA" id="ARBA00022840"/>
    </source>
</evidence>
<dbReference type="SUPFAM" id="SSF54211">
    <property type="entry name" value="Ribosomal protein S5 domain 2-like"/>
    <property type="match status" value="1"/>
</dbReference>
<evidence type="ECO:0000256" key="4">
    <source>
        <dbReference type="ARBA" id="ARBA00022741"/>
    </source>
</evidence>
<feature type="active site" evidence="9 11">
    <location>
        <position position="746"/>
    </location>
</feature>
<comment type="function">
    <text evidence="9">ATP-dependent serine protease that mediates the selective degradation of mutant and abnormal proteins as well as certain short-lived regulatory proteins. Required for cellular homeostasis and for survival from DNA damage and developmental changes induced by stress. Degrades polypeptides processively to yield small peptide fragments that are 5 to 10 amino acids long. Binds to DNA in a double-stranded, site-specific manner.</text>
</comment>
<dbReference type="PROSITE" id="PS51786">
    <property type="entry name" value="LON_PROTEOLYTIC"/>
    <property type="match status" value="1"/>
</dbReference>
<comment type="similarity">
    <text evidence="9 10 11 12">Belongs to the peptidase S16 family.</text>
</comment>
<dbReference type="InterPro" id="IPR027543">
    <property type="entry name" value="Lon_bac"/>
</dbReference>
<dbReference type="InterPro" id="IPR027065">
    <property type="entry name" value="Lon_Prtase"/>
</dbReference>
<keyword evidence="2 9" id="KW-0963">Cytoplasm</keyword>
<keyword evidence="3 9" id="KW-0645">Protease</keyword>
<keyword evidence="7 9" id="KW-0067">ATP-binding</keyword>
<dbReference type="SMART" id="SM00464">
    <property type="entry name" value="LON"/>
    <property type="match status" value="1"/>
</dbReference>
<evidence type="ECO:0000256" key="11">
    <source>
        <dbReference type="PROSITE-ProRule" id="PRU01122"/>
    </source>
</evidence>
<dbReference type="RefSeq" id="WP_386366416.1">
    <property type="nucleotide sequence ID" value="NZ_JBHRXZ010000024.1"/>
</dbReference>
<evidence type="ECO:0000256" key="6">
    <source>
        <dbReference type="ARBA" id="ARBA00022825"/>
    </source>
</evidence>
<dbReference type="Gene3D" id="1.20.58.1480">
    <property type="match status" value="1"/>
</dbReference>
<feature type="domain" description="Lon N-terminal" evidence="14">
    <location>
        <begin position="31"/>
        <end position="228"/>
    </location>
</feature>
<keyword evidence="4 9" id="KW-0547">Nucleotide-binding</keyword>
<dbReference type="Pfam" id="PF05362">
    <property type="entry name" value="Lon_C"/>
    <property type="match status" value="1"/>
</dbReference>
<dbReference type="Gene3D" id="1.10.8.60">
    <property type="match status" value="1"/>
</dbReference>
<protein>
    <recommendedName>
        <fullName evidence="9 10">Lon protease</fullName>
        <ecNumber evidence="9 10">3.4.21.53</ecNumber>
    </recommendedName>
    <alternativeName>
        <fullName evidence="9">ATP-dependent protease La</fullName>
    </alternativeName>
</protein>
<keyword evidence="8 9" id="KW-0346">Stress response</keyword>
<keyword evidence="16" id="KW-1185">Reference proteome</keyword>
<dbReference type="Gene3D" id="3.40.50.300">
    <property type="entry name" value="P-loop containing nucleotide triphosphate hydrolases"/>
    <property type="match status" value="1"/>
</dbReference>
<evidence type="ECO:0000259" key="14">
    <source>
        <dbReference type="PROSITE" id="PS51787"/>
    </source>
</evidence>
<dbReference type="InterPro" id="IPR020568">
    <property type="entry name" value="Ribosomal_Su5_D2-typ_SF"/>
</dbReference>
<dbReference type="InterPro" id="IPR046336">
    <property type="entry name" value="Lon_prtase_N_sf"/>
</dbReference>
<keyword evidence="5 9" id="KW-0378">Hydrolase</keyword>
<dbReference type="InterPro" id="IPR008268">
    <property type="entry name" value="Peptidase_S16_AS"/>
</dbReference>
<keyword evidence="6 9" id="KW-0720">Serine protease</keyword>
<proteinExistence type="evidence at transcript level"/>
<dbReference type="InterPro" id="IPR003593">
    <property type="entry name" value="AAA+_ATPase"/>
</dbReference>
<dbReference type="GO" id="GO:0004252">
    <property type="term" value="F:serine-type endopeptidase activity"/>
    <property type="evidence" value="ECO:0007669"/>
    <property type="project" value="UniProtKB-EC"/>
</dbReference>
<dbReference type="Gene3D" id="1.20.5.5270">
    <property type="match status" value="1"/>
</dbReference>
<dbReference type="SUPFAM" id="SSF52540">
    <property type="entry name" value="P-loop containing nucleoside triphosphate hydrolases"/>
    <property type="match status" value="1"/>
</dbReference>
<dbReference type="InterPro" id="IPR003959">
    <property type="entry name" value="ATPase_AAA_core"/>
</dbReference>
<feature type="active site" evidence="9 11">
    <location>
        <position position="703"/>
    </location>
</feature>
<dbReference type="PANTHER" id="PTHR43718">
    <property type="entry name" value="LON PROTEASE"/>
    <property type="match status" value="1"/>
</dbReference>
<dbReference type="SMART" id="SM00382">
    <property type="entry name" value="AAA"/>
    <property type="match status" value="1"/>
</dbReference>
<comment type="subcellular location">
    <subcellularLocation>
        <location evidence="1 9 10">Cytoplasm</location>
    </subcellularLocation>
</comment>
<feature type="domain" description="Lon proteolytic" evidence="13">
    <location>
        <begin position="615"/>
        <end position="795"/>
    </location>
</feature>
<dbReference type="InterPro" id="IPR054594">
    <property type="entry name" value="Lon_lid"/>
</dbReference>
<dbReference type="Pfam" id="PF00004">
    <property type="entry name" value="AAA"/>
    <property type="match status" value="1"/>
</dbReference>
<dbReference type="InterPro" id="IPR008269">
    <property type="entry name" value="Lon_proteolytic"/>
</dbReference>
<comment type="induction">
    <text evidence="9">By heat shock.</text>
</comment>
<dbReference type="EC" id="3.4.21.53" evidence="9 10"/>
<dbReference type="Pfam" id="PF02190">
    <property type="entry name" value="LON_substr_bdg"/>
    <property type="match status" value="1"/>
</dbReference>
<dbReference type="CDD" id="cd19500">
    <property type="entry name" value="RecA-like_Lon"/>
    <property type="match status" value="1"/>
</dbReference>
<evidence type="ECO:0000256" key="2">
    <source>
        <dbReference type="ARBA" id="ARBA00022490"/>
    </source>
</evidence>
<dbReference type="InterPro" id="IPR014721">
    <property type="entry name" value="Ribsml_uS5_D2-typ_fold_subgr"/>
</dbReference>
<dbReference type="Pfam" id="PF22667">
    <property type="entry name" value="Lon_lid"/>
    <property type="match status" value="1"/>
</dbReference>
<dbReference type="SUPFAM" id="SSF88697">
    <property type="entry name" value="PUA domain-like"/>
    <property type="match status" value="1"/>
</dbReference>
<evidence type="ECO:0000256" key="3">
    <source>
        <dbReference type="ARBA" id="ARBA00022670"/>
    </source>
</evidence>
<evidence type="ECO:0000256" key="1">
    <source>
        <dbReference type="ARBA" id="ARBA00004496"/>
    </source>
</evidence>
<dbReference type="PROSITE" id="PS01046">
    <property type="entry name" value="LON_SER"/>
    <property type="match status" value="1"/>
</dbReference>
<comment type="subunit">
    <text evidence="9 10">Homohexamer. Organized in a ring with a central cavity.</text>
</comment>
<evidence type="ECO:0000259" key="13">
    <source>
        <dbReference type="PROSITE" id="PS51786"/>
    </source>
</evidence>
<dbReference type="InterPro" id="IPR027417">
    <property type="entry name" value="P-loop_NTPase"/>
</dbReference>
<evidence type="ECO:0000313" key="15">
    <source>
        <dbReference type="EMBL" id="MFC3609139.1"/>
    </source>
</evidence>
<dbReference type="HAMAP" id="MF_01973">
    <property type="entry name" value="lon_bact"/>
    <property type="match status" value="1"/>
</dbReference>
<name>A0ABV7T8D6_9GAMM</name>
<evidence type="ECO:0000256" key="10">
    <source>
        <dbReference type="PIRNR" id="PIRNR001174"/>
    </source>
</evidence>
<dbReference type="PANTHER" id="PTHR43718:SF2">
    <property type="entry name" value="LON PROTEASE HOMOLOG, MITOCHONDRIAL"/>
    <property type="match status" value="1"/>
</dbReference>
<gene>
    <name evidence="9 15" type="primary">lon</name>
    <name evidence="15" type="ORF">ACFOMF_15260</name>
</gene>
<feature type="binding site" evidence="9">
    <location>
        <begin position="381"/>
        <end position="388"/>
    </location>
    <ligand>
        <name>ATP</name>
        <dbReference type="ChEBI" id="CHEBI:30616"/>
    </ligand>
</feature>